<evidence type="ECO:0000313" key="2">
    <source>
        <dbReference type="Proteomes" id="UP000765509"/>
    </source>
</evidence>
<protein>
    <submittedName>
        <fullName evidence="1">Uncharacterized protein</fullName>
    </submittedName>
</protein>
<dbReference type="SUPFAM" id="SSF50630">
    <property type="entry name" value="Acid proteases"/>
    <property type="match status" value="1"/>
</dbReference>
<dbReference type="EMBL" id="AVOT02005249">
    <property type="protein sequence ID" value="MBW0478607.1"/>
    <property type="molecule type" value="Genomic_DNA"/>
</dbReference>
<gene>
    <name evidence="1" type="ORF">O181_018322</name>
</gene>
<dbReference type="Proteomes" id="UP000765509">
    <property type="component" value="Unassembled WGS sequence"/>
</dbReference>
<dbReference type="InterPro" id="IPR021109">
    <property type="entry name" value="Peptidase_aspartic_dom_sf"/>
</dbReference>
<proteinExistence type="predicted"/>
<comment type="caution">
    <text evidence="1">The sequence shown here is derived from an EMBL/GenBank/DDBJ whole genome shotgun (WGS) entry which is preliminary data.</text>
</comment>
<evidence type="ECO:0000313" key="1">
    <source>
        <dbReference type="EMBL" id="MBW0478607.1"/>
    </source>
</evidence>
<sequence>MPQDNSNKNFCKQAQDAQTFLVTPPRGMAYIHGKATKITVSIDNAQLPFIIDSGAHCSIVDREYLELHFMNWEKKLLPTKSQNFKGSSGRMTSITIIIKEIIIPHRKGNIRLNPKLLVLVDAHILEFLLGSDYQSMYGIDI</sequence>
<reference evidence="1" key="1">
    <citation type="submission" date="2021-03" db="EMBL/GenBank/DDBJ databases">
        <title>Draft genome sequence of rust myrtle Austropuccinia psidii MF-1, a brazilian biotype.</title>
        <authorList>
            <person name="Quecine M.C."/>
            <person name="Pachon D.M.R."/>
            <person name="Bonatelli M.L."/>
            <person name="Correr F.H."/>
            <person name="Franceschini L.M."/>
            <person name="Leite T.F."/>
            <person name="Margarido G.R.A."/>
            <person name="Almeida C.A."/>
            <person name="Ferrarezi J.A."/>
            <person name="Labate C.A."/>
        </authorList>
    </citation>
    <scope>NUCLEOTIDE SEQUENCE</scope>
    <source>
        <strain evidence="1">MF-1</strain>
    </source>
</reference>
<organism evidence="1 2">
    <name type="scientific">Austropuccinia psidii MF-1</name>
    <dbReference type="NCBI Taxonomy" id="1389203"/>
    <lineage>
        <taxon>Eukaryota</taxon>
        <taxon>Fungi</taxon>
        <taxon>Dikarya</taxon>
        <taxon>Basidiomycota</taxon>
        <taxon>Pucciniomycotina</taxon>
        <taxon>Pucciniomycetes</taxon>
        <taxon>Pucciniales</taxon>
        <taxon>Sphaerophragmiaceae</taxon>
        <taxon>Austropuccinia</taxon>
    </lineage>
</organism>
<keyword evidence="2" id="KW-1185">Reference proteome</keyword>
<dbReference type="AlphaFoldDB" id="A0A9Q3C9D9"/>
<accession>A0A9Q3C9D9</accession>
<dbReference type="Gene3D" id="2.40.70.10">
    <property type="entry name" value="Acid Proteases"/>
    <property type="match status" value="1"/>
</dbReference>
<name>A0A9Q3C9D9_9BASI</name>